<keyword evidence="1" id="KW-0963">Cytoplasm</keyword>
<evidence type="ECO:0000256" key="3">
    <source>
        <dbReference type="ARBA" id="ARBA00022829"/>
    </source>
</evidence>
<dbReference type="NCBIfam" id="TIGR00281">
    <property type="entry name" value="SMC-Scp complex subunit ScpB"/>
    <property type="match status" value="1"/>
</dbReference>
<keyword evidence="7" id="KW-1185">Reference proteome</keyword>
<name>A0A3P1UV70_9ACTO</name>
<dbReference type="InterPro" id="IPR005234">
    <property type="entry name" value="ScpB_csome_segregation"/>
</dbReference>
<keyword evidence="2" id="KW-0132">Cell division</keyword>
<keyword evidence="4" id="KW-0131">Cell cycle</keyword>
<sequence>MSPSPPSEPGAPPEPSGAGSPGGSGAADGAEGADRADGEAPDVGAPELRSAAEAILVVADEPVTTEAIAQALGLEEGAAHELLEDLAAEYRGEHAGSRPRGFVLRRAAGGWRLASAPRHSDLVEAFVVGGATARLSQAALETLAVIAYRQPVTRGRVAAIRGVNVDGVVRTLHARGLIEETGAEPSGAILYRTTPEFLEYLGIDSLEELPPLAPYLPGAESLADIAEEMTDRSMR</sequence>
<dbReference type="GO" id="GO:0051304">
    <property type="term" value="P:chromosome separation"/>
    <property type="evidence" value="ECO:0007669"/>
    <property type="project" value="InterPro"/>
</dbReference>
<organism evidence="6 7">
    <name type="scientific">Actinomyces bowdenii</name>
    <dbReference type="NCBI Taxonomy" id="131109"/>
    <lineage>
        <taxon>Bacteria</taxon>
        <taxon>Bacillati</taxon>
        <taxon>Actinomycetota</taxon>
        <taxon>Actinomycetes</taxon>
        <taxon>Actinomycetales</taxon>
        <taxon>Actinomycetaceae</taxon>
        <taxon>Actinomyces</taxon>
    </lineage>
</organism>
<evidence type="ECO:0000313" key="6">
    <source>
        <dbReference type="EMBL" id="RRD25136.1"/>
    </source>
</evidence>
<dbReference type="RefSeq" id="WP_124934519.1">
    <property type="nucleotide sequence ID" value="NZ_JAGFOU010000011.1"/>
</dbReference>
<dbReference type="Proteomes" id="UP000271272">
    <property type="component" value="Unassembled WGS sequence"/>
</dbReference>
<dbReference type="SUPFAM" id="SSF46785">
    <property type="entry name" value="Winged helix' DNA-binding domain"/>
    <property type="match status" value="2"/>
</dbReference>
<dbReference type="GO" id="GO:0051301">
    <property type="term" value="P:cell division"/>
    <property type="evidence" value="ECO:0007669"/>
    <property type="project" value="UniProtKB-KW"/>
</dbReference>
<evidence type="ECO:0000256" key="1">
    <source>
        <dbReference type="ARBA" id="ARBA00022490"/>
    </source>
</evidence>
<feature type="region of interest" description="Disordered" evidence="5">
    <location>
        <begin position="1"/>
        <end position="43"/>
    </location>
</feature>
<dbReference type="InterPro" id="IPR036388">
    <property type="entry name" value="WH-like_DNA-bd_sf"/>
</dbReference>
<dbReference type="InterPro" id="IPR036390">
    <property type="entry name" value="WH_DNA-bd_sf"/>
</dbReference>
<dbReference type="AlphaFoldDB" id="A0A3P1UV70"/>
<evidence type="ECO:0000256" key="2">
    <source>
        <dbReference type="ARBA" id="ARBA00022618"/>
    </source>
</evidence>
<feature type="compositionally biased region" description="Pro residues" evidence="5">
    <location>
        <begin position="1"/>
        <end position="15"/>
    </location>
</feature>
<proteinExistence type="predicted"/>
<keyword evidence="3" id="KW-0159">Chromosome partition</keyword>
<accession>A0A3P1UV70</accession>
<reference evidence="6 7" key="1">
    <citation type="submission" date="2018-11" db="EMBL/GenBank/DDBJ databases">
        <title>Genomes From Bacteria Associated with the Canine Oral Cavity: a Test Case for Automated Genome-Based Taxonomic Assignment.</title>
        <authorList>
            <person name="Coil D.A."/>
            <person name="Jospin G."/>
            <person name="Darling A.E."/>
            <person name="Wallis C."/>
            <person name="Davis I.J."/>
            <person name="Harris S."/>
            <person name="Eisen J.A."/>
            <person name="Holcombe L.J."/>
            <person name="O'Flynn C."/>
        </authorList>
    </citation>
    <scope>NUCLEOTIDE SEQUENCE [LARGE SCALE GENOMIC DNA]</scope>
    <source>
        <strain evidence="6 7">OH5050</strain>
    </source>
</reference>
<dbReference type="EMBL" id="RQZC01000025">
    <property type="protein sequence ID" value="RRD25136.1"/>
    <property type="molecule type" value="Genomic_DNA"/>
</dbReference>
<dbReference type="PANTHER" id="PTHR34298:SF2">
    <property type="entry name" value="SEGREGATION AND CONDENSATION PROTEIN B"/>
    <property type="match status" value="1"/>
</dbReference>
<dbReference type="OrthoDB" id="9806226at2"/>
<dbReference type="PANTHER" id="PTHR34298">
    <property type="entry name" value="SEGREGATION AND CONDENSATION PROTEIN B"/>
    <property type="match status" value="1"/>
</dbReference>
<protein>
    <submittedName>
        <fullName evidence="6">SMC-Scp complex subunit ScpB</fullName>
    </submittedName>
</protein>
<evidence type="ECO:0000313" key="7">
    <source>
        <dbReference type="Proteomes" id="UP000271272"/>
    </source>
</evidence>
<evidence type="ECO:0000256" key="4">
    <source>
        <dbReference type="ARBA" id="ARBA00023306"/>
    </source>
</evidence>
<dbReference type="Pfam" id="PF04079">
    <property type="entry name" value="SMC_ScpB"/>
    <property type="match status" value="1"/>
</dbReference>
<comment type="caution">
    <text evidence="6">The sequence shown here is derived from an EMBL/GenBank/DDBJ whole genome shotgun (WGS) entry which is preliminary data.</text>
</comment>
<gene>
    <name evidence="6" type="primary">scpB</name>
    <name evidence="6" type="ORF">EII10_10865</name>
</gene>
<evidence type="ECO:0000256" key="5">
    <source>
        <dbReference type="SAM" id="MobiDB-lite"/>
    </source>
</evidence>
<dbReference type="Gene3D" id="1.10.10.10">
    <property type="entry name" value="Winged helix-like DNA-binding domain superfamily/Winged helix DNA-binding domain"/>
    <property type="match status" value="2"/>
</dbReference>